<reference evidence="13 14" key="1">
    <citation type="journal article" date="2007" name="Science">
        <title>Sea anemone genome reveals ancestral eumetazoan gene repertoire and genomic organization.</title>
        <authorList>
            <person name="Putnam N.H."/>
            <person name="Srivastava M."/>
            <person name="Hellsten U."/>
            <person name="Dirks B."/>
            <person name="Chapman J."/>
            <person name="Salamov A."/>
            <person name="Terry A."/>
            <person name="Shapiro H."/>
            <person name="Lindquist E."/>
            <person name="Kapitonov V.V."/>
            <person name="Jurka J."/>
            <person name="Genikhovich G."/>
            <person name="Grigoriev I.V."/>
            <person name="Lucas S.M."/>
            <person name="Steele R.E."/>
            <person name="Finnerty J.R."/>
            <person name="Technau U."/>
            <person name="Martindale M.Q."/>
            <person name="Rokhsar D.S."/>
        </authorList>
    </citation>
    <scope>NUCLEOTIDE SEQUENCE [LARGE SCALE GENOMIC DNA]</scope>
    <source>
        <strain evidence="14">CH2 X CH6</strain>
    </source>
</reference>
<dbReference type="InterPro" id="IPR002652">
    <property type="entry name" value="Importin-a_IBB"/>
</dbReference>
<dbReference type="HOGENOM" id="CLU_1066722_0_0_1"/>
<dbReference type="GO" id="GO:0005634">
    <property type="term" value="C:nucleus"/>
    <property type="evidence" value="ECO:0007669"/>
    <property type="project" value="UniProtKB-SubCell"/>
</dbReference>
<evidence type="ECO:0000313" key="13">
    <source>
        <dbReference type="EMBL" id="EDO31166.1"/>
    </source>
</evidence>
<comment type="function">
    <text evidence="1">Functions as an U snRNP-specific nuclear import adapter. Involved in the trimethylguanosine (m3G)-cap-dependent nuclear import of U snRNPs. Binds specifically to the terminal m3G-cap U snRNAs.</text>
</comment>
<dbReference type="InterPro" id="IPR024721">
    <property type="entry name" value="Snurportin-1_N"/>
</dbReference>
<keyword evidence="14" id="KW-1185">Reference proteome</keyword>
<dbReference type="GO" id="GO:0061015">
    <property type="term" value="P:snRNA import into nucleus"/>
    <property type="evidence" value="ECO:0007669"/>
    <property type="project" value="InterPro"/>
</dbReference>
<dbReference type="Pfam" id="PF11538">
    <property type="entry name" value="Snurportin1"/>
    <property type="match status" value="1"/>
</dbReference>
<dbReference type="PANTHER" id="PTHR13403">
    <property type="entry name" value="SNURPORTIN1 RNUT1 PROTEIN RNA, U TRANSPORTER 1"/>
    <property type="match status" value="1"/>
</dbReference>
<dbReference type="Pfam" id="PF21974">
    <property type="entry name" value="SPN1_m3Gcap_bd"/>
    <property type="match status" value="1"/>
</dbReference>
<dbReference type="GO" id="GO:0061608">
    <property type="term" value="F:nuclear import signal receptor activity"/>
    <property type="evidence" value="ECO:0007669"/>
    <property type="project" value="InterPro"/>
</dbReference>
<dbReference type="AlphaFoldDB" id="A7SYQ6"/>
<feature type="domain" description="IBB" evidence="12">
    <location>
        <begin position="12"/>
        <end position="75"/>
    </location>
</feature>
<evidence type="ECO:0000256" key="7">
    <source>
        <dbReference type="ARBA" id="ARBA00022490"/>
    </source>
</evidence>
<dbReference type="GO" id="GO:0006606">
    <property type="term" value="P:protein import into nucleus"/>
    <property type="evidence" value="ECO:0007669"/>
    <property type="project" value="InterPro"/>
</dbReference>
<dbReference type="PhylomeDB" id="A7SYQ6"/>
<comment type="similarity">
    <text evidence="4">Belongs to the snurportin family.</text>
</comment>
<comment type="subcellular location">
    <subcellularLocation>
        <location evidence="3">Cytoplasm</location>
    </subcellularLocation>
    <subcellularLocation>
        <location evidence="2">Nucleus</location>
    </subcellularLocation>
</comment>
<keyword evidence="8" id="KW-0694">RNA-binding</keyword>
<dbReference type="Gene3D" id="3.30.470.30">
    <property type="entry name" value="DNA ligase/mRNA capping enzyme"/>
    <property type="match status" value="1"/>
</dbReference>
<dbReference type="Proteomes" id="UP000001593">
    <property type="component" value="Unassembled WGS sequence"/>
</dbReference>
<dbReference type="GO" id="GO:0003723">
    <property type="term" value="F:RNA binding"/>
    <property type="evidence" value="ECO:0007669"/>
    <property type="project" value="UniProtKB-KW"/>
</dbReference>
<dbReference type="STRING" id="45351.A7SYQ6"/>
<dbReference type="InterPro" id="IPR017336">
    <property type="entry name" value="Snurportin-1"/>
</dbReference>
<evidence type="ECO:0000256" key="2">
    <source>
        <dbReference type="ARBA" id="ARBA00004123"/>
    </source>
</evidence>
<keyword evidence="6 11" id="KW-0813">Transport</keyword>
<organism evidence="13 14">
    <name type="scientific">Nematostella vectensis</name>
    <name type="common">Starlet sea anemone</name>
    <dbReference type="NCBI Taxonomy" id="45351"/>
    <lineage>
        <taxon>Eukaryota</taxon>
        <taxon>Metazoa</taxon>
        <taxon>Cnidaria</taxon>
        <taxon>Anthozoa</taxon>
        <taxon>Hexacorallia</taxon>
        <taxon>Actiniaria</taxon>
        <taxon>Edwardsiidae</taxon>
        <taxon>Nematostella</taxon>
    </lineage>
</organism>
<evidence type="ECO:0000256" key="9">
    <source>
        <dbReference type="ARBA" id="ARBA00023242"/>
    </source>
</evidence>
<evidence type="ECO:0000256" key="6">
    <source>
        <dbReference type="ARBA" id="ARBA00022448"/>
    </source>
</evidence>
<evidence type="ECO:0000259" key="12">
    <source>
        <dbReference type="PROSITE" id="PS51214"/>
    </source>
</evidence>
<dbReference type="EMBL" id="DS469930">
    <property type="protein sequence ID" value="EDO31166.1"/>
    <property type="molecule type" value="Genomic_DNA"/>
</dbReference>
<dbReference type="InterPro" id="IPR047857">
    <property type="entry name" value="Snurportin1_C"/>
</dbReference>
<dbReference type="InParanoid" id="A7SYQ6"/>
<evidence type="ECO:0000256" key="10">
    <source>
        <dbReference type="ARBA" id="ARBA00031454"/>
    </source>
</evidence>
<dbReference type="PROSITE" id="PS51214">
    <property type="entry name" value="IBB"/>
    <property type="match status" value="1"/>
</dbReference>
<evidence type="ECO:0000256" key="1">
    <source>
        <dbReference type="ARBA" id="ARBA00003975"/>
    </source>
</evidence>
<keyword evidence="9" id="KW-0539">Nucleus</keyword>
<dbReference type="PANTHER" id="PTHR13403:SF6">
    <property type="entry name" value="SNURPORTIN-1"/>
    <property type="match status" value="1"/>
</dbReference>
<protein>
    <recommendedName>
        <fullName evidence="5">Snurportin-1</fullName>
    </recommendedName>
    <alternativeName>
        <fullName evidence="10">RNA U transporter 1</fullName>
    </alternativeName>
</protein>
<evidence type="ECO:0000256" key="5">
    <source>
        <dbReference type="ARBA" id="ARBA00016034"/>
    </source>
</evidence>
<dbReference type="GO" id="GO:0005737">
    <property type="term" value="C:cytoplasm"/>
    <property type="evidence" value="ECO:0007669"/>
    <property type="project" value="UniProtKB-SubCell"/>
</dbReference>
<dbReference type="eggNOG" id="KOG3132">
    <property type="taxonomic scope" value="Eukaryota"/>
</dbReference>
<evidence type="ECO:0000313" key="14">
    <source>
        <dbReference type="Proteomes" id="UP000001593"/>
    </source>
</evidence>
<evidence type="ECO:0000256" key="8">
    <source>
        <dbReference type="ARBA" id="ARBA00022884"/>
    </source>
</evidence>
<sequence>MADELVNVFAGSFVVSSDANDTAAPHPRIGNYKVKPHNVPDQHVRRERKLEQQKKKRMDFVNYSRKLVDGCLDEDDLQELGHEEMDTISAEDKKSRRKKFNPYAYQEMDTISAEDKKSRRKKFNPYAYQLMLSEWLVDVPDDLTQEWLMVQCPFGKRNLIIAVNRSFTFSKQEGKKLNAKVHRTIRAYDDFACVRECSRFLDSCNSVNFLKIKGKDGMHSCHLLDAEQQGNGVEVSDHKYDVITMLVVYLQASISDLPKPR</sequence>
<evidence type="ECO:0000256" key="4">
    <source>
        <dbReference type="ARBA" id="ARBA00007540"/>
    </source>
</evidence>
<gene>
    <name evidence="13" type="ORF">NEMVEDRAFT_v1g219622</name>
</gene>
<name>A7SYQ6_NEMVE</name>
<evidence type="ECO:0000256" key="11">
    <source>
        <dbReference type="PROSITE-ProRule" id="PRU00561"/>
    </source>
</evidence>
<evidence type="ECO:0000256" key="3">
    <source>
        <dbReference type="ARBA" id="ARBA00004496"/>
    </source>
</evidence>
<accession>A7SYQ6</accession>
<keyword evidence="7" id="KW-0963">Cytoplasm</keyword>
<proteinExistence type="inferred from homology"/>